<dbReference type="Proteomes" id="UP000186922">
    <property type="component" value="Unassembled WGS sequence"/>
</dbReference>
<sequence>MKGGLDIGCTLLRRAQGEPSSLHSSTQELQNSLKEHSWFREKVETVLTSEHTVSIPEFRLLEHNSEGFPPTFPRHRHDGSFPQQSD</sequence>
<gene>
    <name evidence="2" type="primary">RvY_06884-1</name>
    <name evidence="2" type="synonym">RvY_06884.1</name>
    <name evidence="2" type="ORF">RvY_06884</name>
</gene>
<evidence type="ECO:0000313" key="2">
    <source>
        <dbReference type="EMBL" id="GAU95235.1"/>
    </source>
</evidence>
<feature type="region of interest" description="Disordered" evidence="1">
    <location>
        <begin position="64"/>
        <end position="86"/>
    </location>
</feature>
<protein>
    <submittedName>
        <fullName evidence="2">Uncharacterized protein</fullName>
    </submittedName>
</protein>
<accession>A0A1D1V3F2</accession>
<organism evidence="2 3">
    <name type="scientific">Ramazzottius varieornatus</name>
    <name type="common">Water bear</name>
    <name type="synonym">Tardigrade</name>
    <dbReference type="NCBI Taxonomy" id="947166"/>
    <lineage>
        <taxon>Eukaryota</taxon>
        <taxon>Metazoa</taxon>
        <taxon>Ecdysozoa</taxon>
        <taxon>Tardigrada</taxon>
        <taxon>Eutardigrada</taxon>
        <taxon>Parachela</taxon>
        <taxon>Hypsibioidea</taxon>
        <taxon>Ramazzottiidae</taxon>
        <taxon>Ramazzottius</taxon>
    </lineage>
</organism>
<comment type="caution">
    <text evidence="2">The sequence shown here is derived from an EMBL/GenBank/DDBJ whole genome shotgun (WGS) entry which is preliminary data.</text>
</comment>
<dbReference type="AlphaFoldDB" id="A0A1D1V3F2"/>
<evidence type="ECO:0000313" key="3">
    <source>
        <dbReference type="Proteomes" id="UP000186922"/>
    </source>
</evidence>
<dbReference type="EMBL" id="BDGG01000003">
    <property type="protein sequence ID" value="GAU95235.1"/>
    <property type="molecule type" value="Genomic_DNA"/>
</dbReference>
<name>A0A1D1V3F2_RAMVA</name>
<keyword evidence="3" id="KW-1185">Reference proteome</keyword>
<proteinExistence type="predicted"/>
<reference evidence="2 3" key="1">
    <citation type="journal article" date="2016" name="Nat. Commun.">
        <title>Extremotolerant tardigrade genome and improved radiotolerance of human cultured cells by tardigrade-unique protein.</title>
        <authorList>
            <person name="Hashimoto T."/>
            <person name="Horikawa D.D."/>
            <person name="Saito Y."/>
            <person name="Kuwahara H."/>
            <person name="Kozuka-Hata H."/>
            <person name="Shin-I T."/>
            <person name="Minakuchi Y."/>
            <person name="Ohishi K."/>
            <person name="Motoyama A."/>
            <person name="Aizu T."/>
            <person name="Enomoto A."/>
            <person name="Kondo K."/>
            <person name="Tanaka S."/>
            <person name="Hara Y."/>
            <person name="Koshikawa S."/>
            <person name="Sagara H."/>
            <person name="Miura T."/>
            <person name="Yokobori S."/>
            <person name="Miyagawa K."/>
            <person name="Suzuki Y."/>
            <person name="Kubo T."/>
            <person name="Oyama M."/>
            <person name="Kohara Y."/>
            <person name="Fujiyama A."/>
            <person name="Arakawa K."/>
            <person name="Katayama T."/>
            <person name="Toyoda A."/>
            <person name="Kunieda T."/>
        </authorList>
    </citation>
    <scope>NUCLEOTIDE SEQUENCE [LARGE SCALE GENOMIC DNA]</scope>
    <source>
        <strain evidence="2 3">YOKOZUNA-1</strain>
    </source>
</reference>
<evidence type="ECO:0000256" key="1">
    <source>
        <dbReference type="SAM" id="MobiDB-lite"/>
    </source>
</evidence>